<dbReference type="Proteomes" id="UP001578633">
    <property type="component" value="Chromosome 5"/>
</dbReference>
<feature type="compositionally biased region" description="Basic residues" evidence="1">
    <location>
        <begin position="55"/>
        <end position="64"/>
    </location>
</feature>
<keyword evidence="4" id="KW-1185">Reference proteome</keyword>
<evidence type="ECO:0000313" key="4">
    <source>
        <dbReference type="Proteomes" id="UP001578633"/>
    </source>
</evidence>
<gene>
    <name evidence="3" type="ORF">ACET3X_006335</name>
</gene>
<name>A0ABR3UHZ8_9PLEO</name>
<reference evidence="3 4" key="1">
    <citation type="submission" date="2024-09" db="EMBL/GenBank/DDBJ databases">
        <title>T2T genomes of carrot and Alternaria dauci and their utility for understanding host-pathogen interaction during carrot leaf blight disease.</title>
        <authorList>
            <person name="Liu W."/>
            <person name="Xu S."/>
            <person name="Ou C."/>
            <person name="Liu X."/>
            <person name="Zhuang F."/>
            <person name="Deng X.W."/>
        </authorList>
    </citation>
    <scope>NUCLEOTIDE SEQUENCE [LARGE SCALE GENOMIC DNA]</scope>
    <source>
        <strain evidence="3 4">A2016</strain>
    </source>
</reference>
<sequence>MWNNAPVLSSVLGHTEAPATAPPVYFSTPNERFARVSTNTTATTDANVEVATKVKRPTKAKRAKKADPKQQTGFHPFPRLPAELRTRIWAMAVNDQIELAPQPFHLWVLRLSGNSIIIHEHEEKDGNKHLSVTTTRGYPALFQVNREARYEAVKADGGAWYDLGGGALQVYANFGKERVYVASCCSSSGLRGSPLQSKAHGGVFCISDVLSG</sequence>
<evidence type="ECO:0000259" key="2">
    <source>
        <dbReference type="Pfam" id="PF20150"/>
    </source>
</evidence>
<dbReference type="GeneID" id="96086657"/>
<dbReference type="RefSeq" id="XP_069306695.1">
    <property type="nucleotide sequence ID" value="XM_069452536.1"/>
</dbReference>
<evidence type="ECO:0000256" key="1">
    <source>
        <dbReference type="SAM" id="MobiDB-lite"/>
    </source>
</evidence>
<feature type="region of interest" description="Disordered" evidence="1">
    <location>
        <begin position="55"/>
        <end position="77"/>
    </location>
</feature>
<dbReference type="Pfam" id="PF20150">
    <property type="entry name" value="2EXR"/>
    <property type="match status" value="1"/>
</dbReference>
<dbReference type="InterPro" id="IPR045518">
    <property type="entry name" value="2EXR"/>
</dbReference>
<organism evidence="3 4">
    <name type="scientific">Alternaria dauci</name>
    <dbReference type="NCBI Taxonomy" id="48095"/>
    <lineage>
        <taxon>Eukaryota</taxon>
        <taxon>Fungi</taxon>
        <taxon>Dikarya</taxon>
        <taxon>Ascomycota</taxon>
        <taxon>Pezizomycotina</taxon>
        <taxon>Dothideomycetes</taxon>
        <taxon>Pleosporomycetidae</taxon>
        <taxon>Pleosporales</taxon>
        <taxon>Pleosporineae</taxon>
        <taxon>Pleosporaceae</taxon>
        <taxon>Alternaria</taxon>
        <taxon>Alternaria sect. Porri</taxon>
    </lineage>
</organism>
<feature type="domain" description="2EXR" evidence="2">
    <location>
        <begin position="74"/>
        <end position="153"/>
    </location>
</feature>
<accession>A0ABR3UHZ8</accession>
<comment type="caution">
    <text evidence="3">The sequence shown here is derived from an EMBL/GenBank/DDBJ whole genome shotgun (WGS) entry which is preliminary data.</text>
</comment>
<dbReference type="PANTHER" id="PTHR35910">
    <property type="entry name" value="2EXR DOMAIN-CONTAINING PROTEIN"/>
    <property type="match status" value="1"/>
</dbReference>
<proteinExistence type="predicted"/>
<dbReference type="PANTHER" id="PTHR35910:SF6">
    <property type="entry name" value="2EXR DOMAIN-CONTAINING PROTEIN"/>
    <property type="match status" value="1"/>
</dbReference>
<protein>
    <recommendedName>
        <fullName evidence="2">2EXR domain-containing protein</fullName>
    </recommendedName>
</protein>
<evidence type="ECO:0000313" key="3">
    <source>
        <dbReference type="EMBL" id="KAL1796111.1"/>
    </source>
</evidence>
<dbReference type="EMBL" id="JBHGVX010000005">
    <property type="protein sequence ID" value="KAL1796111.1"/>
    <property type="molecule type" value="Genomic_DNA"/>
</dbReference>